<dbReference type="Proteomes" id="UP000005297">
    <property type="component" value="Unassembled WGS sequence"/>
</dbReference>
<organism evidence="1 2">
    <name type="scientific">Mariprofundus ferrooxydans PV-1</name>
    <dbReference type="NCBI Taxonomy" id="314345"/>
    <lineage>
        <taxon>Bacteria</taxon>
        <taxon>Pseudomonadati</taxon>
        <taxon>Pseudomonadota</taxon>
        <taxon>Candidatius Mariprofundia</taxon>
        <taxon>Mariprofundales</taxon>
        <taxon>Mariprofundaceae</taxon>
        <taxon>Mariprofundus</taxon>
    </lineage>
</organism>
<dbReference type="EMBL" id="AATS01000001">
    <property type="protein sequence ID" value="EAU55934.1"/>
    <property type="molecule type" value="Genomic_DNA"/>
</dbReference>
<reference evidence="1 2" key="1">
    <citation type="submission" date="2006-09" db="EMBL/GenBank/DDBJ databases">
        <authorList>
            <person name="Emerson D."/>
            <person name="Ferriera S."/>
            <person name="Johnson J."/>
            <person name="Kravitz S."/>
            <person name="Halpern A."/>
            <person name="Remington K."/>
            <person name="Beeson K."/>
            <person name="Tran B."/>
            <person name="Rogers Y.-H."/>
            <person name="Friedman R."/>
            <person name="Venter J.C."/>
        </authorList>
    </citation>
    <scope>NUCLEOTIDE SEQUENCE [LARGE SCALE GENOMIC DNA]</scope>
    <source>
        <strain evidence="1 2">PV-1</strain>
    </source>
</reference>
<protein>
    <submittedName>
        <fullName evidence="1">Uncharacterized protein</fullName>
    </submittedName>
</protein>
<evidence type="ECO:0000313" key="1">
    <source>
        <dbReference type="EMBL" id="EAU55934.1"/>
    </source>
</evidence>
<dbReference type="RefSeq" id="WP_009851080.1">
    <property type="nucleotide sequence ID" value="NZ_DS022295.1"/>
</dbReference>
<sequence length="213" mass="23897">MKKEIEQRLTELEKRVRLLKGASSRYLIGQDSAEIMHIGALLRSLVGKGDGNGLLFDLANHFGKEFTVYKLDQIGSMNIKEVTPEGEVVQDVTRRAIIFTFPEPLPIISAKYHAPPQYSETSLDEWVNEGFLLDWEAPKEDGSTPEMVPFTPLRLIHRYAAIEGSHSDGGYGVFKAPIESYTLNDVPVVHTFLLHIALVVLEESQKFLADMGR</sequence>
<evidence type="ECO:0000313" key="2">
    <source>
        <dbReference type="Proteomes" id="UP000005297"/>
    </source>
</evidence>
<accession>Q0F3K7</accession>
<comment type="caution">
    <text evidence="1">The sequence shown here is derived from an EMBL/GenBank/DDBJ whole genome shotgun (WGS) entry which is preliminary data.</text>
</comment>
<keyword evidence="2" id="KW-1185">Reference proteome</keyword>
<dbReference type="AlphaFoldDB" id="Q0F3K7"/>
<dbReference type="HOGENOM" id="CLU_1293114_0_0_0"/>
<name>Q0F3K7_9PROT</name>
<gene>
    <name evidence="1" type="ORF">SPV1_03918</name>
</gene>
<dbReference type="InParanoid" id="Q0F3K7"/>
<proteinExistence type="predicted"/>